<evidence type="ECO:0000313" key="1">
    <source>
        <dbReference type="EMBL" id="QXL89888.1"/>
    </source>
</evidence>
<protein>
    <submittedName>
        <fullName evidence="1">Uncharacterized protein</fullName>
    </submittedName>
</protein>
<dbReference type="Proteomes" id="UP000693972">
    <property type="component" value="Unassembled WGS sequence"/>
</dbReference>
<dbReference type="EMBL" id="CP078073">
    <property type="protein sequence ID" value="QXL89888.1"/>
    <property type="molecule type" value="Genomic_DNA"/>
</dbReference>
<name>A0A975YHT0_9RHOB</name>
<proteinExistence type="predicted"/>
<dbReference type="RefSeq" id="WP_257892905.1">
    <property type="nucleotide sequence ID" value="NZ_JAIMBW010000001.1"/>
</dbReference>
<organism evidence="1">
    <name type="scientific">Gymnodinialimonas phycosphaerae</name>
    <dbReference type="NCBI Taxonomy" id="2841589"/>
    <lineage>
        <taxon>Bacteria</taxon>
        <taxon>Pseudomonadati</taxon>
        <taxon>Pseudomonadota</taxon>
        <taxon>Alphaproteobacteria</taxon>
        <taxon>Rhodobacterales</taxon>
        <taxon>Paracoccaceae</taxon>
        <taxon>Gymnodinialimonas</taxon>
    </lineage>
</organism>
<dbReference type="EMBL" id="JAIMBW010000001">
    <property type="protein sequence ID" value="MBY4893194.1"/>
    <property type="molecule type" value="Genomic_DNA"/>
</dbReference>
<accession>A0A975YHT0</accession>
<evidence type="ECO:0000313" key="2">
    <source>
        <dbReference type="Proteomes" id="UP000693972"/>
    </source>
</evidence>
<dbReference type="AlphaFoldDB" id="A0A975YHT0"/>
<keyword evidence="2" id="KW-1185">Reference proteome</keyword>
<reference evidence="1 2" key="1">
    <citation type="submission" date="2021-07" db="EMBL/GenBank/DDBJ databases">
        <title>Karlodiniumbacter phycospheric gen. nov., sp. nov., a phycosphere bacterium isolated from karlodinium veneficum.</title>
        <authorList>
            <person name="Peng Y."/>
            <person name="Jiang L."/>
            <person name="Lee J."/>
        </authorList>
    </citation>
    <scope>NUCLEOTIDE SEQUENCE</scope>
    <source>
        <strain evidence="1 2">N5</strain>
    </source>
</reference>
<sequence>MLRRFFTLKPAAPHPCAPADVFAALGNLPQFSLARAAQDLPREGA</sequence>
<gene>
    <name evidence="1" type="ORF">KUL25_10495</name>
</gene>